<protein>
    <submittedName>
        <fullName evidence="3">Uncharacterized protein</fullName>
    </submittedName>
</protein>
<keyword evidence="1" id="KW-0812">Transmembrane</keyword>
<dbReference type="AlphaFoldDB" id="R7QLA3"/>
<accession>R7QLA3</accession>
<evidence type="ECO:0000313" key="3">
    <source>
        <dbReference type="EMBL" id="CDF38175.1"/>
    </source>
</evidence>
<feature type="signal peptide" evidence="2">
    <location>
        <begin position="1"/>
        <end position="19"/>
    </location>
</feature>
<dbReference type="RefSeq" id="XP_005718044.1">
    <property type="nucleotide sequence ID" value="XM_005717987.1"/>
</dbReference>
<name>R7QLA3_CHOCR</name>
<evidence type="ECO:0000256" key="1">
    <source>
        <dbReference type="SAM" id="Phobius"/>
    </source>
</evidence>
<keyword evidence="4" id="KW-1185">Reference proteome</keyword>
<dbReference type="Proteomes" id="UP000012073">
    <property type="component" value="Unassembled WGS sequence"/>
</dbReference>
<keyword evidence="1" id="KW-1133">Transmembrane helix</keyword>
<keyword evidence="2" id="KW-0732">Signal</keyword>
<keyword evidence="1" id="KW-0472">Membrane</keyword>
<organism evidence="3 4">
    <name type="scientific">Chondrus crispus</name>
    <name type="common">Carrageen Irish moss</name>
    <name type="synonym">Polymorpha crispa</name>
    <dbReference type="NCBI Taxonomy" id="2769"/>
    <lineage>
        <taxon>Eukaryota</taxon>
        <taxon>Rhodophyta</taxon>
        <taxon>Florideophyceae</taxon>
        <taxon>Rhodymeniophycidae</taxon>
        <taxon>Gigartinales</taxon>
        <taxon>Gigartinaceae</taxon>
        <taxon>Chondrus</taxon>
    </lineage>
</organism>
<gene>
    <name evidence="3" type="ORF">CHC_T00006057001</name>
</gene>
<sequence>MRTSISVLLFVALLTFAAGTDNIEDGTLVAPADTVRVSENELMTDEDVEDLVGDMNRNSILKLMRMSSTLPARSLRNRRLLPVAMETCMLMRRTALELASLAEKAGSRSFFGRFLLRIRIIIIWWDWIIIIIIRRFR</sequence>
<reference evidence="4" key="1">
    <citation type="journal article" date="2013" name="Proc. Natl. Acad. Sci. U.S.A.">
        <title>Genome structure and metabolic features in the red seaweed Chondrus crispus shed light on evolution of the Archaeplastida.</title>
        <authorList>
            <person name="Collen J."/>
            <person name="Porcel B."/>
            <person name="Carre W."/>
            <person name="Ball S.G."/>
            <person name="Chaparro C."/>
            <person name="Tonon T."/>
            <person name="Barbeyron T."/>
            <person name="Michel G."/>
            <person name="Noel B."/>
            <person name="Valentin K."/>
            <person name="Elias M."/>
            <person name="Artiguenave F."/>
            <person name="Arun A."/>
            <person name="Aury J.M."/>
            <person name="Barbosa-Neto J.F."/>
            <person name="Bothwell J.H."/>
            <person name="Bouget F.Y."/>
            <person name="Brillet L."/>
            <person name="Cabello-Hurtado F."/>
            <person name="Capella-Gutierrez S."/>
            <person name="Charrier B."/>
            <person name="Cladiere L."/>
            <person name="Cock J.M."/>
            <person name="Coelho S.M."/>
            <person name="Colleoni C."/>
            <person name="Czjzek M."/>
            <person name="Da Silva C."/>
            <person name="Delage L."/>
            <person name="Denoeud F."/>
            <person name="Deschamps P."/>
            <person name="Dittami S.M."/>
            <person name="Gabaldon T."/>
            <person name="Gachon C.M."/>
            <person name="Groisillier A."/>
            <person name="Herve C."/>
            <person name="Jabbari K."/>
            <person name="Katinka M."/>
            <person name="Kloareg B."/>
            <person name="Kowalczyk N."/>
            <person name="Labadie K."/>
            <person name="Leblanc C."/>
            <person name="Lopez P.J."/>
            <person name="McLachlan D.H."/>
            <person name="Meslet-Cladiere L."/>
            <person name="Moustafa A."/>
            <person name="Nehr Z."/>
            <person name="Nyvall Collen P."/>
            <person name="Panaud O."/>
            <person name="Partensky F."/>
            <person name="Poulain J."/>
            <person name="Rensing S.A."/>
            <person name="Rousvoal S."/>
            <person name="Samson G."/>
            <person name="Symeonidi A."/>
            <person name="Weissenbach J."/>
            <person name="Zambounis A."/>
            <person name="Wincker P."/>
            <person name="Boyen C."/>
        </authorList>
    </citation>
    <scope>NUCLEOTIDE SEQUENCE [LARGE SCALE GENOMIC DNA]</scope>
    <source>
        <strain evidence="4">cv. Stackhouse</strain>
    </source>
</reference>
<dbReference type="Gramene" id="CDF38175">
    <property type="protein sequence ID" value="CDF38175"/>
    <property type="gene ID" value="CHC_T00006057001"/>
</dbReference>
<feature type="transmembrane region" description="Helical" evidence="1">
    <location>
        <begin position="114"/>
        <end position="133"/>
    </location>
</feature>
<dbReference type="KEGG" id="ccp:CHC_T00006057001"/>
<dbReference type="GeneID" id="17325762"/>
<evidence type="ECO:0000256" key="2">
    <source>
        <dbReference type="SAM" id="SignalP"/>
    </source>
</evidence>
<evidence type="ECO:0000313" key="4">
    <source>
        <dbReference type="Proteomes" id="UP000012073"/>
    </source>
</evidence>
<dbReference type="EMBL" id="HG001899">
    <property type="protein sequence ID" value="CDF38175.1"/>
    <property type="molecule type" value="Genomic_DNA"/>
</dbReference>
<feature type="chain" id="PRO_5004442909" evidence="2">
    <location>
        <begin position="20"/>
        <end position="137"/>
    </location>
</feature>
<proteinExistence type="predicted"/>